<evidence type="ECO:0000313" key="4">
    <source>
        <dbReference type="Proteomes" id="UP000434052"/>
    </source>
</evidence>
<dbReference type="Proteomes" id="UP000434052">
    <property type="component" value="Unassembled WGS sequence"/>
</dbReference>
<proteinExistence type="predicted"/>
<dbReference type="Pfam" id="PF07963">
    <property type="entry name" value="N_methyl"/>
    <property type="match status" value="1"/>
</dbReference>
<organism evidence="3 4">
    <name type="scientific">Oceanidesulfovibrio marinus</name>
    <dbReference type="NCBI Taxonomy" id="370038"/>
    <lineage>
        <taxon>Bacteria</taxon>
        <taxon>Pseudomonadati</taxon>
        <taxon>Thermodesulfobacteriota</taxon>
        <taxon>Desulfovibrionia</taxon>
        <taxon>Desulfovibrionales</taxon>
        <taxon>Desulfovibrionaceae</taxon>
        <taxon>Oceanidesulfovibrio</taxon>
    </lineage>
</organism>
<dbReference type="SUPFAM" id="SSF54523">
    <property type="entry name" value="Pili subunits"/>
    <property type="match status" value="1"/>
</dbReference>
<evidence type="ECO:0000313" key="5">
    <source>
        <dbReference type="Proteomes" id="UP000503251"/>
    </source>
</evidence>
<dbReference type="InterPro" id="IPR045584">
    <property type="entry name" value="Pilin-like"/>
</dbReference>
<dbReference type="Proteomes" id="UP000503251">
    <property type="component" value="Chromosome"/>
</dbReference>
<reference evidence="3 4" key="1">
    <citation type="submission" date="2018-06" db="EMBL/GenBank/DDBJ databases">
        <title>Complete genome of Desulfovibrio marinus P48SEP.</title>
        <authorList>
            <person name="Crispim J.S."/>
            <person name="Vidigal P.M.P."/>
            <person name="Silva L.C.F."/>
            <person name="Araujo L.C."/>
            <person name="Laguardia C.N."/>
            <person name="Dias R.S."/>
            <person name="Sousa M.P."/>
            <person name="Paula S.O."/>
            <person name="Silva C."/>
        </authorList>
    </citation>
    <scope>NUCLEOTIDE SEQUENCE [LARGE SCALE GENOMIC DNA]</scope>
    <source>
        <strain evidence="3 4">P48SEP</strain>
    </source>
</reference>
<dbReference type="InterPro" id="IPR012902">
    <property type="entry name" value="N_methyl_site"/>
</dbReference>
<sequence>MIMNMQSYSPGAKGFTMIELIATMVILGLIGAIGAVGFSQALRGYTLAASNAELAQKAQVALTRLSVELMHMTQISASNSTSITYTPVFDPLSNATGTHTIGYDSSAKVLTWDGNTLVDDVDTFSVAFYDDQGGTASSTFMPNTTDLIEVTLGLRNAAGNTVTFTDRIFPVVYKSENRF</sequence>
<name>A0A6P1ZME9_9BACT</name>
<dbReference type="NCBIfam" id="TIGR02532">
    <property type="entry name" value="IV_pilin_GFxxxE"/>
    <property type="match status" value="1"/>
</dbReference>
<reference evidence="2 5" key="2">
    <citation type="submission" date="2019-04" db="EMBL/GenBank/DDBJ databases">
        <title>Isolation and culture of sulfate reducing bacteria from the cold seep of the South China Sea.</title>
        <authorList>
            <person name="Sun C."/>
            <person name="Liu R."/>
        </authorList>
    </citation>
    <scope>NUCLEOTIDE SEQUENCE [LARGE SCALE GENOMIC DNA]</scope>
    <source>
        <strain evidence="2 5">CS1</strain>
    </source>
</reference>
<keyword evidence="1" id="KW-1133">Transmembrane helix</keyword>
<dbReference type="AlphaFoldDB" id="A0A6P1ZME9"/>
<keyword evidence="5" id="KW-1185">Reference proteome</keyword>
<protein>
    <submittedName>
        <fullName evidence="2">Prepilin-type N-terminal cleavage/methylation domain-containing protein</fullName>
    </submittedName>
</protein>
<accession>A0A6P1ZME9</accession>
<dbReference type="EMBL" id="CP039543">
    <property type="protein sequence ID" value="QJT09107.1"/>
    <property type="molecule type" value="Genomic_DNA"/>
</dbReference>
<keyword evidence="1" id="KW-0812">Transmembrane</keyword>
<keyword evidence="1" id="KW-0472">Membrane</keyword>
<evidence type="ECO:0000313" key="3">
    <source>
        <dbReference type="EMBL" id="TVM36464.1"/>
    </source>
</evidence>
<gene>
    <name evidence="3" type="ORF">DQK91_00630</name>
    <name evidence="2" type="ORF">E8L03_09245</name>
</gene>
<dbReference type="EMBL" id="QMIF01000001">
    <property type="protein sequence ID" value="TVM36464.1"/>
    <property type="molecule type" value="Genomic_DNA"/>
</dbReference>
<feature type="transmembrane region" description="Helical" evidence="1">
    <location>
        <begin position="20"/>
        <end position="38"/>
    </location>
</feature>
<evidence type="ECO:0000313" key="2">
    <source>
        <dbReference type="EMBL" id="QJT09107.1"/>
    </source>
</evidence>
<dbReference type="OrthoDB" id="5453991at2"/>
<evidence type="ECO:0000256" key="1">
    <source>
        <dbReference type="SAM" id="Phobius"/>
    </source>
</evidence>